<dbReference type="EMBL" id="LWBP01000001">
    <property type="protein sequence ID" value="OQP68649.1"/>
    <property type="molecule type" value="Genomic_DNA"/>
</dbReference>
<dbReference type="AlphaFoldDB" id="A0A1V9GD97"/>
<dbReference type="STRING" id="550983.A4R26_02305"/>
<dbReference type="SUPFAM" id="SSF51905">
    <property type="entry name" value="FAD/NAD(P)-binding domain"/>
    <property type="match status" value="1"/>
</dbReference>
<accession>A0A1V9GD97</accession>
<dbReference type="PANTHER" id="PTHR40254">
    <property type="entry name" value="BLR0577 PROTEIN"/>
    <property type="match status" value="1"/>
</dbReference>
<reference evidence="3" key="1">
    <citation type="submission" date="2016-04" db="EMBL/GenBank/DDBJ databases">
        <authorList>
            <person name="Chen L."/>
            <person name="Zhuang W."/>
            <person name="Wang G."/>
        </authorList>
    </citation>
    <scope>NUCLEOTIDE SEQUENCE [LARGE SCALE GENOMIC DNA]</scope>
    <source>
        <strain evidence="3">208</strain>
    </source>
</reference>
<dbReference type="PANTHER" id="PTHR40254:SF1">
    <property type="entry name" value="BLR0577 PROTEIN"/>
    <property type="match status" value="1"/>
</dbReference>
<comment type="caution">
    <text evidence="2">The sequence shown here is derived from an EMBL/GenBank/DDBJ whole genome shotgun (WGS) entry which is preliminary data.</text>
</comment>
<evidence type="ECO:0000313" key="3">
    <source>
        <dbReference type="Proteomes" id="UP000192276"/>
    </source>
</evidence>
<dbReference type="InterPro" id="IPR038732">
    <property type="entry name" value="HpyO/CreE_NAD-binding"/>
</dbReference>
<dbReference type="Pfam" id="PF13454">
    <property type="entry name" value="NAD_binding_9"/>
    <property type="match status" value="1"/>
</dbReference>
<name>A0A1V9GD97_9BACT</name>
<keyword evidence="3" id="KW-1185">Reference proteome</keyword>
<feature type="domain" description="FAD-dependent urate hydroxylase HpyO/Asp monooxygenase CreE-like FAD/NAD(P)-binding" evidence="1">
    <location>
        <begin position="5"/>
        <end position="151"/>
    </location>
</feature>
<gene>
    <name evidence="2" type="ORF">A4R26_02305</name>
</gene>
<dbReference type="OrthoDB" id="6309046at2"/>
<dbReference type="Gene3D" id="3.50.50.60">
    <property type="entry name" value="FAD/NAD(P)-binding domain"/>
    <property type="match status" value="1"/>
</dbReference>
<sequence length="458" mass="51792">MQQIVVIGSGLSGTLFTINILRHHHHSPISITVIDKNPPGTLGLAYSTDHSFHLLNVPAFKMSAFPDNSNDFTDWLSKAGYPYDPHSFVPRKVYREYILSLLQNELSRKKENIHYTYINDSAIDIVPQKRLLLLGSGRQVPFHKLVLAVGNFNPAPLRLPDNDYLRHPAYFSSAWDNHLANQHSPWEHVLIIGTGLTMVDTVLTLQRSSPDVLITALSNHGYMPLSHERTAGYQLEDKPHHDISTLSEALQIVNKHIKKSREQKIGWQAVVDAIRPYTQEVWHNFSYREKKKFLGRLRHIWGVARHRMPPECAEQIHRLLLRQQLFIAAGQIQSINLNASNGFDVFYHEKSTRRNVQLTTNAIINCMGPECNYENLDDPLIKNLLQRGLIRSDELRLGLDCSPGGIIIEKNGAPSPFLFTLGPPVKGILWEITSVPEIRVAALQLAKLVAGKKVESIA</sequence>
<organism evidence="2 3">
    <name type="scientific">Niastella populi</name>
    <dbReference type="NCBI Taxonomy" id="550983"/>
    <lineage>
        <taxon>Bacteria</taxon>
        <taxon>Pseudomonadati</taxon>
        <taxon>Bacteroidota</taxon>
        <taxon>Chitinophagia</taxon>
        <taxon>Chitinophagales</taxon>
        <taxon>Chitinophagaceae</taxon>
        <taxon>Niastella</taxon>
    </lineage>
</organism>
<proteinExistence type="predicted"/>
<evidence type="ECO:0000259" key="1">
    <source>
        <dbReference type="Pfam" id="PF13454"/>
    </source>
</evidence>
<dbReference type="InterPro" id="IPR052189">
    <property type="entry name" value="L-asp_N-monooxygenase_NS-form"/>
</dbReference>
<evidence type="ECO:0000313" key="2">
    <source>
        <dbReference type="EMBL" id="OQP68649.1"/>
    </source>
</evidence>
<dbReference type="Proteomes" id="UP000192276">
    <property type="component" value="Unassembled WGS sequence"/>
</dbReference>
<dbReference type="RefSeq" id="WP_081159384.1">
    <property type="nucleotide sequence ID" value="NZ_LWBP01000001.1"/>
</dbReference>
<dbReference type="InterPro" id="IPR036188">
    <property type="entry name" value="FAD/NAD-bd_sf"/>
</dbReference>
<protein>
    <recommendedName>
        <fullName evidence="1">FAD-dependent urate hydroxylase HpyO/Asp monooxygenase CreE-like FAD/NAD(P)-binding domain-containing protein</fullName>
    </recommendedName>
</protein>